<dbReference type="Proteomes" id="UP000045285">
    <property type="component" value="Unassembled WGS sequence"/>
</dbReference>
<dbReference type="AlphaFoldDB" id="A0A090D9X1"/>
<evidence type="ECO:0000313" key="1">
    <source>
        <dbReference type="EMBL" id="CDX11801.1"/>
    </source>
</evidence>
<protein>
    <submittedName>
        <fullName evidence="1">Uncharacterized protein</fullName>
    </submittedName>
</protein>
<organism evidence="1 2">
    <name type="scientific">Mesorhizobium plurifarium</name>
    <dbReference type="NCBI Taxonomy" id="69974"/>
    <lineage>
        <taxon>Bacteria</taxon>
        <taxon>Pseudomonadati</taxon>
        <taxon>Pseudomonadota</taxon>
        <taxon>Alphaproteobacteria</taxon>
        <taxon>Hyphomicrobiales</taxon>
        <taxon>Phyllobacteriaceae</taxon>
        <taxon>Mesorhizobium</taxon>
    </lineage>
</organism>
<sequence length="160" mass="17168">MAMGSRCSIQARADRRRAPARLIQLATARVGAAAPRHLEPACCGLPGKPSFASSASSIRSESTFYRSSGNRFLANRSCGPSPRKQTAQKGTPSKGCATFKLWIELVSAPDGIFLFGLRLAQFAGSPAHVKWSQLAQLRSTTKVGSPAVTFHCVTEFSRQN</sequence>
<dbReference type="EMBL" id="CCMZ01000003">
    <property type="protein sequence ID" value="CDX11801.1"/>
    <property type="molecule type" value="Genomic_DNA"/>
</dbReference>
<accession>A0A090D9X1</accession>
<evidence type="ECO:0000313" key="2">
    <source>
        <dbReference type="Proteomes" id="UP000045285"/>
    </source>
</evidence>
<keyword evidence="2" id="KW-1185">Reference proteome</keyword>
<proteinExistence type="predicted"/>
<gene>
    <name evidence="1" type="ORF">MPL3356_110170</name>
</gene>
<reference evidence="2" key="1">
    <citation type="submission" date="2014-08" db="EMBL/GenBank/DDBJ databases">
        <authorList>
            <person name="Moulin L."/>
        </authorList>
    </citation>
    <scope>NUCLEOTIDE SEQUENCE [LARGE SCALE GENOMIC DNA]</scope>
</reference>
<name>A0A090D9X1_MESPL</name>